<organism evidence="15 16">
    <name type="scientific">Phyllobacterium myrsinacearum</name>
    <dbReference type="NCBI Taxonomy" id="28101"/>
    <lineage>
        <taxon>Bacteria</taxon>
        <taxon>Pseudomonadati</taxon>
        <taxon>Pseudomonadota</taxon>
        <taxon>Alphaproteobacteria</taxon>
        <taxon>Hyphomicrobiales</taxon>
        <taxon>Phyllobacteriaceae</taxon>
        <taxon>Phyllobacterium</taxon>
    </lineage>
</organism>
<dbReference type="GO" id="GO:0009055">
    <property type="term" value="F:electron transfer activity"/>
    <property type="evidence" value="ECO:0007669"/>
    <property type="project" value="InterPro"/>
</dbReference>
<dbReference type="GO" id="GO:0020037">
    <property type="term" value="F:heme binding"/>
    <property type="evidence" value="ECO:0007669"/>
    <property type="project" value="TreeGrafter"/>
</dbReference>
<comment type="similarity">
    <text evidence="12">Belongs to the cytochrome b561 family.</text>
</comment>
<dbReference type="GO" id="GO:0022904">
    <property type="term" value="P:respiratory electron transport chain"/>
    <property type="evidence" value="ECO:0007669"/>
    <property type="project" value="InterPro"/>
</dbReference>
<feature type="transmembrane region" description="Helical" evidence="13">
    <location>
        <begin position="140"/>
        <end position="161"/>
    </location>
</feature>
<evidence type="ECO:0000313" key="15">
    <source>
        <dbReference type="EMBL" id="PRD58421.1"/>
    </source>
</evidence>
<evidence type="ECO:0000256" key="11">
    <source>
        <dbReference type="ARBA" id="ARBA00023136"/>
    </source>
</evidence>
<evidence type="ECO:0000256" key="3">
    <source>
        <dbReference type="ARBA" id="ARBA00022448"/>
    </source>
</evidence>
<evidence type="ECO:0000256" key="2">
    <source>
        <dbReference type="ARBA" id="ARBA00004651"/>
    </source>
</evidence>
<gene>
    <name evidence="15" type="ORF">C5750_04720</name>
</gene>
<dbReference type="Pfam" id="PF01292">
    <property type="entry name" value="Ni_hydr_CYTB"/>
    <property type="match status" value="1"/>
</dbReference>
<dbReference type="AlphaFoldDB" id="A0A2S9JYK5"/>
<dbReference type="GO" id="GO:0005886">
    <property type="term" value="C:plasma membrane"/>
    <property type="evidence" value="ECO:0007669"/>
    <property type="project" value="UniProtKB-SubCell"/>
</dbReference>
<name>A0A2S9JYK5_9HYPH</name>
<evidence type="ECO:0000256" key="1">
    <source>
        <dbReference type="ARBA" id="ARBA00001970"/>
    </source>
</evidence>
<keyword evidence="5" id="KW-0349">Heme</keyword>
<proteinExistence type="inferred from homology"/>
<comment type="caution">
    <text evidence="15">The sequence shown here is derived from an EMBL/GenBank/DDBJ whole genome shotgun (WGS) entry which is preliminary data.</text>
</comment>
<keyword evidence="4" id="KW-1003">Cell membrane</keyword>
<comment type="subcellular location">
    <subcellularLocation>
        <location evidence="2">Cell membrane</location>
        <topology evidence="2">Multi-pass membrane protein</topology>
    </subcellularLocation>
</comment>
<evidence type="ECO:0000256" key="10">
    <source>
        <dbReference type="ARBA" id="ARBA00023004"/>
    </source>
</evidence>
<keyword evidence="8" id="KW-0249">Electron transport</keyword>
<evidence type="ECO:0000256" key="4">
    <source>
        <dbReference type="ARBA" id="ARBA00022475"/>
    </source>
</evidence>
<evidence type="ECO:0000256" key="5">
    <source>
        <dbReference type="ARBA" id="ARBA00022617"/>
    </source>
</evidence>
<evidence type="ECO:0000313" key="16">
    <source>
        <dbReference type="Proteomes" id="UP000238563"/>
    </source>
</evidence>
<evidence type="ECO:0000256" key="7">
    <source>
        <dbReference type="ARBA" id="ARBA00022723"/>
    </source>
</evidence>
<reference evidence="15 16" key="1">
    <citation type="submission" date="2018-02" db="EMBL/GenBank/DDBJ databases">
        <title>The draft genome of Phyllobacterium myrsinacearum DSM5892.</title>
        <authorList>
            <person name="Li L."/>
            <person name="Liu L."/>
            <person name="Zhang X."/>
            <person name="Wang T."/>
        </authorList>
    </citation>
    <scope>NUCLEOTIDE SEQUENCE [LARGE SCALE GENOMIC DNA]</scope>
    <source>
        <strain evidence="15 16">DSM 5892</strain>
    </source>
</reference>
<dbReference type="RefSeq" id="WP_105732661.1">
    <property type="nucleotide sequence ID" value="NZ_PVBT01000001.1"/>
</dbReference>
<evidence type="ECO:0000256" key="9">
    <source>
        <dbReference type="ARBA" id="ARBA00022989"/>
    </source>
</evidence>
<keyword evidence="3" id="KW-0813">Transport</keyword>
<dbReference type="PANTHER" id="PTHR30529">
    <property type="entry name" value="CYTOCHROME B561"/>
    <property type="match status" value="1"/>
</dbReference>
<protein>
    <submittedName>
        <fullName evidence="15">Cytochrome B</fullName>
    </submittedName>
</protein>
<feature type="transmembrane region" description="Helical" evidence="13">
    <location>
        <begin position="42"/>
        <end position="61"/>
    </location>
</feature>
<feature type="domain" description="Cytochrome b561 bacterial/Ni-hydrogenase" evidence="14">
    <location>
        <begin position="6"/>
        <end position="176"/>
    </location>
</feature>
<dbReference type="InterPro" id="IPR016174">
    <property type="entry name" value="Di-haem_cyt_TM"/>
</dbReference>
<dbReference type="InterPro" id="IPR011577">
    <property type="entry name" value="Cyt_b561_bac/Ni-Hgenase"/>
</dbReference>
<evidence type="ECO:0000256" key="12">
    <source>
        <dbReference type="ARBA" id="ARBA00037975"/>
    </source>
</evidence>
<sequence>MAVNGYSPVQKALHWSLFVLVLLIYALTYGNDIFARGDPSRALAWRLHISFGLLLAALVFWRVALRMARGAPELPSSMTGLERPLAKIGHLLLYALLIAIPVLGILLTWFRGDALSFFGLFTIPAPFVPNRETARSIRELHGLCANGILILAGIHALAALWHRFIRRDEVIQRMLP</sequence>
<evidence type="ECO:0000259" key="14">
    <source>
        <dbReference type="Pfam" id="PF01292"/>
    </source>
</evidence>
<dbReference type="Gene3D" id="1.20.950.20">
    <property type="entry name" value="Transmembrane di-heme cytochromes, Chain C"/>
    <property type="match status" value="2"/>
</dbReference>
<dbReference type="SUPFAM" id="SSF81342">
    <property type="entry name" value="Transmembrane di-heme cytochromes"/>
    <property type="match status" value="1"/>
</dbReference>
<evidence type="ECO:0000256" key="13">
    <source>
        <dbReference type="SAM" id="Phobius"/>
    </source>
</evidence>
<keyword evidence="11 13" id="KW-0472">Membrane</keyword>
<dbReference type="PANTHER" id="PTHR30529:SF1">
    <property type="entry name" value="CYTOCHROME B561 HOMOLOG 2"/>
    <property type="match status" value="1"/>
</dbReference>
<keyword evidence="10" id="KW-0408">Iron</keyword>
<dbReference type="OrthoDB" id="7280471at2"/>
<accession>A0A2S9JYK5</accession>
<dbReference type="InterPro" id="IPR052168">
    <property type="entry name" value="Cytochrome_b561_oxidase"/>
</dbReference>
<keyword evidence="7" id="KW-0479">Metal-binding</keyword>
<keyword evidence="16" id="KW-1185">Reference proteome</keyword>
<dbReference type="GO" id="GO:0046872">
    <property type="term" value="F:metal ion binding"/>
    <property type="evidence" value="ECO:0007669"/>
    <property type="project" value="UniProtKB-KW"/>
</dbReference>
<evidence type="ECO:0000256" key="8">
    <source>
        <dbReference type="ARBA" id="ARBA00022982"/>
    </source>
</evidence>
<keyword evidence="6 13" id="KW-0812">Transmembrane</keyword>
<keyword evidence="9 13" id="KW-1133">Transmembrane helix</keyword>
<dbReference type="EMBL" id="PVBT01000001">
    <property type="protein sequence ID" value="PRD58421.1"/>
    <property type="molecule type" value="Genomic_DNA"/>
</dbReference>
<feature type="transmembrane region" description="Helical" evidence="13">
    <location>
        <begin position="12"/>
        <end position="30"/>
    </location>
</feature>
<dbReference type="Proteomes" id="UP000238563">
    <property type="component" value="Unassembled WGS sequence"/>
</dbReference>
<feature type="transmembrane region" description="Helical" evidence="13">
    <location>
        <begin position="91"/>
        <end position="110"/>
    </location>
</feature>
<comment type="cofactor">
    <cofactor evidence="1">
        <name>heme b</name>
        <dbReference type="ChEBI" id="CHEBI:60344"/>
    </cofactor>
</comment>
<evidence type="ECO:0000256" key="6">
    <source>
        <dbReference type="ARBA" id="ARBA00022692"/>
    </source>
</evidence>